<evidence type="ECO:0000256" key="1">
    <source>
        <dbReference type="ARBA" id="ARBA00003041"/>
    </source>
</evidence>
<dbReference type="AlphaFoldDB" id="A0A840MML3"/>
<dbReference type="Pfam" id="PF02108">
    <property type="entry name" value="FliH"/>
    <property type="match status" value="1"/>
</dbReference>
<comment type="function">
    <text evidence="1">Needed for flagellar regrowth and assembly.</text>
</comment>
<protein>
    <recommendedName>
        <fullName evidence="4">Flagellar assembly protein FliH</fullName>
    </recommendedName>
</protein>
<keyword evidence="11" id="KW-0969">Cilium</keyword>
<sequence>MSNNIIPKEQLTAYQRWEMAAFDEAQREAPVTTIAPAPVVPTDEAVPIEGDTDAIPPLQENLPYPTAEEIEAIHQQAYQEAFGEGQKAGFEQGFEQGLNEGRLAGAGEVERCRQVFETFAQLRDHFEQEVAQDVLKIALEVARQVLRQSIAVKPEMLSQVIREAIASLPAVAQQPRVLLNPADLAAVEVVMGSETQPGCVLVADESIQPGGCRIVAGNSEADAEIATRWRRVVATLGQQSDWLE</sequence>
<accession>A0A840MML3</accession>
<evidence type="ECO:0000313" key="12">
    <source>
        <dbReference type="Proteomes" id="UP000575898"/>
    </source>
</evidence>
<dbReference type="GO" id="GO:0003774">
    <property type="term" value="F:cytoskeletal motor activity"/>
    <property type="evidence" value="ECO:0007669"/>
    <property type="project" value="InterPro"/>
</dbReference>
<dbReference type="PRINTS" id="PR01003">
    <property type="entry name" value="FLGFLIH"/>
</dbReference>
<dbReference type="GO" id="GO:0044781">
    <property type="term" value="P:bacterial-type flagellum organization"/>
    <property type="evidence" value="ECO:0007669"/>
    <property type="project" value="UniProtKB-KW"/>
</dbReference>
<evidence type="ECO:0000256" key="8">
    <source>
        <dbReference type="ARBA" id="ARBA00022927"/>
    </source>
</evidence>
<name>A0A840MML3_9PROT</name>
<keyword evidence="12" id="KW-1185">Reference proteome</keyword>
<comment type="caution">
    <text evidence="11">The sequence shown here is derived from an EMBL/GenBank/DDBJ whole genome shotgun (WGS) entry which is preliminary data.</text>
</comment>
<dbReference type="InterPro" id="IPR000563">
    <property type="entry name" value="Flag_FliH"/>
</dbReference>
<evidence type="ECO:0000256" key="5">
    <source>
        <dbReference type="ARBA" id="ARBA00022448"/>
    </source>
</evidence>
<dbReference type="RefSeq" id="WP_184041300.1">
    <property type="nucleotide sequence ID" value="NZ_JACHHY010000021.1"/>
</dbReference>
<reference evidence="11 12" key="1">
    <citation type="submission" date="2020-08" db="EMBL/GenBank/DDBJ databases">
        <title>Genomic Encyclopedia of Type Strains, Phase IV (KMG-IV): sequencing the most valuable type-strain genomes for metagenomic binning, comparative biology and taxonomic classification.</title>
        <authorList>
            <person name="Goeker M."/>
        </authorList>
    </citation>
    <scope>NUCLEOTIDE SEQUENCE [LARGE SCALE GENOMIC DNA]</scope>
    <source>
        <strain evidence="11 12">DSM 27165</strain>
    </source>
</reference>
<dbReference type="Proteomes" id="UP000575898">
    <property type="component" value="Unassembled WGS sequence"/>
</dbReference>
<keyword evidence="9" id="KW-1006">Bacterial flagellum protein export</keyword>
<dbReference type="PANTHER" id="PTHR34982:SF1">
    <property type="entry name" value="FLAGELLAR ASSEMBLY PROTEIN FLIH"/>
    <property type="match status" value="1"/>
</dbReference>
<dbReference type="PANTHER" id="PTHR34982">
    <property type="entry name" value="YOP PROTEINS TRANSLOCATION PROTEIN L"/>
    <property type="match status" value="1"/>
</dbReference>
<keyword evidence="5" id="KW-0813">Transport</keyword>
<keyword evidence="11" id="KW-0282">Flagellum</keyword>
<organism evidence="11 12">
    <name type="scientific">Chitinivorax tropicus</name>
    <dbReference type="NCBI Taxonomy" id="714531"/>
    <lineage>
        <taxon>Bacteria</taxon>
        <taxon>Pseudomonadati</taxon>
        <taxon>Pseudomonadota</taxon>
        <taxon>Betaproteobacteria</taxon>
        <taxon>Chitinivorax</taxon>
    </lineage>
</organism>
<dbReference type="EMBL" id="JACHHY010000021">
    <property type="protein sequence ID" value="MBB5019878.1"/>
    <property type="molecule type" value="Genomic_DNA"/>
</dbReference>
<evidence type="ECO:0000256" key="6">
    <source>
        <dbReference type="ARBA" id="ARBA00022490"/>
    </source>
</evidence>
<dbReference type="GO" id="GO:0009288">
    <property type="term" value="C:bacterial-type flagellum"/>
    <property type="evidence" value="ECO:0007669"/>
    <property type="project" value="InterPro"/>
</dbReference>
<dbReference type="InterPro" id="IPR018035">
    <property type="entry name" value="Flagellar_FliH/T3SS_HrpE"/>
</dbReference>
<keyword evidence="7" id="KW-1005">Bacterial flagellum biogenesis</keyword>
<evidence type="ECO:0000313" key="11">
    <source>
        <dbReference type="EMBL" id="MBB5019878.1"/>
    </source>
</evidence>
<evidence type="ECO:0000256" key="9">
    <source>
        <dbReference type="ARBA" id="ARBA00023225"/>
    </source>
</evidence>
<evidence type="ECO:0000256" key="7">
    <source>
        <dbReference type="ARBA" id="ARBA00022795"/>
    </source>
</evidence>
<dbReference type="GO" id="GO:0071973">
    <property type="term" value="P:bacterial-type flagellum-dependent cell motility"/>
    <property type="evidence" value="ECO:0007669"/>
    <property type="project" value="InterPro"/>
</dbReference>
<gene>
    <name evidence="11" type="ORF">HNQ59_003186</name>
</gene>
<proteinExistence type="inferred from homology"/>
<keyword evidence="6" id="KW-0963">Cytoplasm</keyword>
<evidence type="ECO:0000259" key="10">
    <source>
        <dbReference type="Pfam" id="PF02108"/>
    </source>
</evidence>
<evidence type="ECO:0000256" key="4">
    <source>
        <dbReference type="ARBA" id="ARBA00016507"/>
    </source>
</evidence>
<feature type="domain" description="Flagellar assembly protein FliH/Type III secretion system HrpE" evidence="10">
    <location>
        <begin position="108"/>
        <end position="232"/>
    </location>
</feature>
<keyword evidence="8" id="KW-0653">Protein transport</keyword>
<dbReference type="InterPro" id="IPR051472">
    <property type="entry name" value="T3SS_Stator/FliH"/>
</dbReference>
<dbReference type="GO" id="GO:0005829">
    <property type="term" value="C:cytosol"/>
    <property type="evidence" value="ECO:0007669"/>
    <property type="project" value="TreeGrafter"/>
</dbReference>
<dbReference type="GO" id="GO:0015031">
    <property type="term" value="P:protein transport"/>
    <property type="evidence" value="ECO:0007669"/>
    <property type="project" value="UniProtKB-KW"/>
</dbReference>
<comment type="similarity">
    <text evidence="3">Belongs to the FliH family.</text>
</comment>
<comment type="subcellular location">
    <subcellularLocation>
        <location evidence="2">Cytoplasm</location>
    </subcellularLocation>
</comment>
<evidence type="ECO:0000256" key="3">
    <source>
        <dbReference type="ARBA" id="ARBA00006602"/>
    </source>
</evidence>
<keyword evidence="11" id="KW-0966">Cell projection</keyword>
<evidence type="ECO:0000256" key="2">
    <source>
        <dbReference type="ARBA" id="ARBA00004496"/>
    </source>
</evidence>